<evidence type="ECO:0000256" key="1">
    <source>
        <dbReference type="PROSITE-ProRule" id="PRU10141"/>
    </source>
</evidence>
<evidence type="ECO:0000313" key="3">
    <source>
        <dbReference type="EMBL" id="GES83108.1"/>
    </source>
</evidence>
<evidence type="ECO:0000313" key="2">
    <source>
        <dbReference type="EMBL" id="GBB90028.1"/>
    </source>
</evidence>
<organism evidence="2 4">
    <name type="scientific">Rhizophagus clarus</name>
    <dbReference type="NCBI Taxonomy" id="94130"/>
    <lineage>
        <taxon>Eukaryota</taxon>
        <taxon>Fungi</taxon>
        <taxon>Fungi incertae sedis</taxon>
        <taxon>Mucoromycota</taxon>
        <taxon>Glomeromycotina</taxon>
        <taxon>Glomeromycetes</taxon>
        <taxon>Glomerales</taxon>
        <taxon>Glomeraceae</taxon>
        <taxon>Rhizophagus</taxon>
    </lineage>
</organism>
<dbReference type="Gene3D" id="3.30.200.20">
    <property type="entry name" value="Phosphorylase Kinase, domain 1"/>
    <property type="match status" value="1"/>
</dbReference>
<reference evidence="2 4" key="1">
    <citation type="submission" date="2017-11" db="EMBL/GenBank/DDBJ databases">
        <title>The genome of Rhizophagus clarus HR1 reveals common genetic basis of auxotrophy among arbuscular mycorrhizal fungi.</title>
        <authorList>
            <person name="Kobayashi Y."/>
        </authorList>
    </citation>
    <scope>NUCLEOTIDE SEQUENCE [LARGE SCALE GENOMIC DNA]</scope>
    <source>
        <strain evidence="2 4">HR1</strain>
    </source>
</reference>
<dbReference type="AlphaFoldDB" id="A0A2Z6RBK9"/>
<gene>
    <name evidence="3" type="ORF">RCL2_001027100</name>
    <name evidence="2" type="ORF">RclHR1_01690013</name>
</gene>
<dbReference type="GO" id="GO:0016301">
    <property type="term" value="F:kinase activity"/>
    <property type="evidence" value="ECO:0007669"/>
    <property type="project" value="UniProtKB-KW"/>
</dbReference>
<comment type="caution">
    <text evidence="2">The sequence shown here is derived from an EMBL/GenBank/DDBJ whole genome shotgun (WGS) entry which is preliminary data.</text>
</comment>
<keyword evidence="4" id="KW-1185">Reference proteome</keyword>
<dbReference type="InterPro" id="IPR017441">
    <property type="entry name" value="Protein_kinase_ATP_BS"/>
</dbReference>
<dbReference type="EMBL" id="BLAL01000066">
    <property type="protein sequence ID" value="GES83108.1"/>
    <property type="molecule type" value="Genomic_DNA"/>
</dbReference>
<keyword evidence="1" id="KW-0547">Nucleotide-binding</keyword>
<dbReference type="EMBL" id="BEXD01000768">
    <property type="protein sequence ID" value="GBB90028.1"/>
    <property type="molecule type" value="Genomic_DNA"/>
</dbReference>
<dbReference type="OrthoDB" id="2443946at2759"/>
<accession>A0A2Z6RBK9</accession>
<dbReference type="SUPFAM" id="SSF56112">
    <property type="entry name" value="Protein kinase-like (PK-like)"/>
    <property type="match status" value="1"/>
</dbReference>
<keyword evidence="3" id="KW-0808">Transferase</keyword>
<proteinExistence type="predicted"/>
<keyword evidence="1" id="KW-0067">ATP-binding</keyword>
<keyword evidence="3" id="KW-0418">Kinase</keyword>
<name>A0A2Z6RBK9_9GLOM</name>
<protein>
    <submittedName>
        <fullName evidence="3">Kinase-like domain-containing protein</fullName>
    </submittedName>
</protein>
<dbReference type="Proteomes" id="UP000247702">
    <property type="component" value="Unassembled WGS sequence"/>
</dbReference>
<reference evidence="3" key="2">
    <citation type="submission" date="2019-10" db="EMBL/GenBank/DDBJ databases">
        <title>Conservation and host-specific expression of non-tandemly repeated heterogenous ribosome RNA gene in arbuscular mycorrhizal fungi.</title>
        <authorList>
            <person name="Maeda T."/>
            <person name="Kobayashi Y."/>
            <person name="Nakagawa T."/>
            <person name="Ezawa T."/>
            <person name="Yamaguchi K."/>
            <person name="Bino T."/>
            <person name="Nishimoto Y."/>
            <person name="Shigenobu S."/>
            <person name="Kawaguchi M."/>
        </authorList>
    </citation>
    <scope>NUCLEOTIDE SEQUENCE</scope>
    <source>
        <strain evidence="3">HR1</strain>
    </source>
</reference>
<sequence length="67" mass="7853">MENWITTKIKSEDINYFKYEEFSDKVEIGRGGFGVVYKAKWNFRGMEEAALKALLDNNNHSSINKYI</sequence>
<dbReference type="InterPro" id="IPR011009">
    <property type="entry name" value="Kinase-like_dom_sf"/>
</dbReference>
<dbReference type="PROSITE" id="PS00107">
    <property type="entry name" value="PROTEIN_KINASE_ATP"/>
    <property type="match status" value="1"/>
</dbReference>
<evidence type="ECO:0000313" key="4">
    <source>
        <dbReference type="Proteomes" id="UP000247702"/>
    </source>
</evidence>
<feature type="binding site" evidence="1">
    <location>
        <position position="52"/>
    </location>
    <ligand>
        <name>ATP</name>
        <dbReference type="ChEBI" id="CHEBI:30616"/>
    </ligand>
</feature>
<dbReference type="GO" id="GO:0005524">
    <property type="term" value="F:ATP binding"/>
    <property type="evidence" value="ECO:0007669"/>
    <property type="project" value="UniProtKB-UniRule"/>
</dbReference>
<dbReference type="Proteomes" id="UP000615446">
    <property type="component" value="Unassembled WGS sequence"/>
</dbReference>